<protein>
    <submittedName>
        <fullName evidence="2">Uncharacterized protein</fullName>
    </submittedName>
</protein>
<evidence type="ECO:0000313" key="2">
    <source>
        <dbReference type="EMBL" id="KAK6181275.1"/>
    </source>
</evidence>
<feature type="compositionally biased region" description="Polar residues" evidence="1">
    <location>
        <begin position="380"/>
        <end position="394"/>
    </location>
</feature>
<dbReference type="GO" id="GO:0005634">
    <property type="term" value="C:nucleus"/>
    <property type="evidence" value="ECO:0007669"/>
    <property type="project" value="TreeGrafter"/>
</dbReference>
<feature type="region of interest" description="Disordered" evidence="1">
    <location>
        <begin position="222"/>
        <end position="244"/>
    </location>
</feature>
<feature type="region of interest" description="Disordered" evidence="1">
    <location>
        <begin position="292"/>
        <end position="470"/>
    </location>
</feature>
<name>A0AAN8Q2R4_PATCE</name>
<dbReference type="EMBL" id="JAZGQO010000007">
    <property type="protein sequence ID" value="KAK6181275.1"/>
    <property type="molecule type" value="Genomic_DNA"/>
</dbReference>
<dbReference type="PROSITE" id="PS01282">
    <property type="entry name" value="BIR_REPEAT_1"/>
    <property type="match status" value="1"/>
</dbReference>
<organism evidence="2 3">
    <name type="scientific">Patella caerulea</name>
    <name type="common">Rayed Mediterranean limpet</name>
    <dbReference type="NCBI Taxonomy" id="87958"/>
    <lineage>
        <taxon>Eukaryota</taxon>
        <taxon>Metazoa</taxon>
        <taxon>Spiralia</taxon>
        <taxon>Lophotrochozoa</taxon>
        <taxon>Mollusca</taxon>
        <taxon>Gastropoda</taxon>
        <taxon>Patellogastropoda</taxon>
        <taxon>Patelloidea</taxon>
        <taxon>Patellidae</taxon>
        <taxon>Patella</taxon>
    </lineage>
</organism>
<proteinExistence type="predicted"/>
<dbReference type="Proteomes" id="UP001347796">
    <property type="component" value="Unassembled WGS sequence"/>
</dbReference>
<dbReference type="PANTHER" id="PTHR10044">
    <property type="entry name" value="INHIBITOR OF APOPTOSIS"/>
    <property type="match status" value="1"/>
</dbReference>
<keyword evidence="3" id="KW-1185">Reference proteome</keyword>
<dbReference type="SMART" id="SM00238">
    <property type="entry name" value="BIR"/>
    <property type="match status" value="2"/>
</dbReference>
<dbReference type="SUPFAM" id="SSF57924">
    <property type="entry name" value="Inhibitor of apoptosis (IAP) repeat"/>
    <property type="match status" value="2"/>
</dbReference>
<dbReference type="InterPro" id="IPR050784">
    <property type="entry name" value="IAP"/>
</dbReference>
<feature type="compositionally biased region" description="Polar residues" evidence="1">
    <location>
        <begin position="453"/>
        <end position="469"/>
    </location>
</feature>
<dbReference type="Gene3D" id="1.10.8.10">
    <property type="entry name" value="DNA helicase RuvA subunit, C-terminal domain"/>
    <property type="match status" value="1"/>
</dbReference>
<dbReference type="PROSITE" id="PS50143">
    <property type="entry name" value="BIR_REPEAT_2"/>
    <property type="match status" value="2"/>
</dbReference>
<dbReference type="CDD" id="cd00022">
    <property type="entry name" value="BIR"/>
    <property type="match status" value="2"/>
</dbReference>
<evidence type="ECO:0000313" key="3">
    <source>
        <dbReference type="Proteomes" id="UP001347796"/>
    </source>
</evidence>
<accession>A0AAN8Q2R4</accession>
<dbReference type="AlphaFoldDB" id="A0AAN8Q2R4"/>
<dbReference type="InterPro" id="IPR001370">
    <property type="entry name" value="BIR_rpt"/>
</dbReference>
<feature type="compositionally biased region" description="Polar residues" evidence="1">
    <location>
        <begin position="228"/>
        <end position="244"/>
    </location>
</feature>
<dbReference type="GO" id="GO:0005737">
    <property type="term" value="C:cytoplasm"/>
    <property type="evidence" value="ECO:0007669"/>
    <property type="project" value="TreeGrafter"/>
</dbReference>
<feature type="compositionally biased region" description="Basic residues" evidence="1">
    <location>
        <begin position="312"/>
        <end position="321"/>
    </location>
</feature>
<comment type="caution">
    <text evidence="2">The sequence shown here is derived from an EMBL/GenBank/DDBJ whole genome shotgun (WGS) entry which is preliminary data.</text>
</comment>
<gene>
    <name evidence="2" type="ORF">SNE40_009164</name>
</gene>
<dbReference type="PANTHER" id="PTHR10044:SF139">
    <property type="entry name" value="DEATH-ASSOCIATED INHIBITOR OF APOPTOSIS 2"/>
    <property type="match status" value="1"/>
</dbReference>
<dbReference type="Gene3D" id="1.10.1170.10">
    <property type="entry name" value="Inhibitor Of Apoptosis Protein (2mihbC-IAP-1), Chain A"/>
    <property type="match status" value="2"/>
</dbReference>
<sequence>MTWEDIVLDQHKLSQRIKSFSDWTSEKSYIELAAAGFRYTGTADRVKCDYCNKKVVQWTVNDDALEVHSRYGPDCIYLKHLGYTRDLNLPRFSKFSKFVDRLESVRTIQGEYRQNLPPFESIAEAGFFYLGTLDRMSCYHCGLILRDWERDTDPVATHKRFRPGCYFIICWSTQTSGRNINSLINPYTDNQSSPLSNLAQQSLTIKIGEMLVNLSESRTPIDRKTTGAAASTIKSSKADNGNTSGLQCLEKADKRNKSGLTHNQITSTCQGQFNYGSVRNYPMNINAGVSDGADIVDGEPPSQLNSKNTSQKTKKSRHKKQQSSNGVEKNRITRENIMIDQTCDGNPKQKLKAPQATRASDSLTPSEKQFKNSRKKKKSGTQNIIPSKDGNNVPLSLGKGTFGSNCSFTRHRKSSTLTFPSNPRIPEGASSTPNLHFSKPLIDAVDQKRHPPSTDSSSTEGQTYPSHQENLPEIHSPEVESQQASPQADLPQLQSLPVDNINFPQLAVVTAAESHLTQSLPPMFNPEGFTELPMIQAVLQMGEVSYDSVVNTICTRYNTHGDTFPDAQSLLSSILDSDID</sequence>
<reference evidence="2 3" key="1">
    <citation type="submission" date="2024-01" db="EMBL/GenBank/DDBJ databases">
        <title>The genome of the rayed Mediterranean limpet Patella caerulea (Linnaeus, 1758).</title>
        <authorList>
            <person name="Anh-Thu Weber A."/>
            <person name="Halstead-Nussloch G."/>
        </authorList>
    </citation>
    <scope>NUCLEOTIDE SEQUENCE [LARGE SCALE GENOMIC DNA]</scope>
    <source>
        <strain evidence="2">AATW-2023a</strain>
        <tissue evidence="2">Whole specimen</tissue>
    </source>
</reference>
<dbReference type="Pfam" id="PF00653">
    <property type="entry name" value="BIR"/>
    <property type="match status" value="2"/>
</dbReference>
<evidence type="ECO:0000256" key="1">
    <source>
        <dbReference type="SAM" id="MobiDB-lite"/>
    </source>
</evidence>